<dbReference type="AlphaFoldDB" id="A0A654LZL8"/>
<evidence type="ECO:0000313" key="2">
    <source>
        <dbReference type="Proteomes" id="UP000058925"/>
    </source>
</evidence>
<protein>
    <submittedName>
        <fullName evidence="1">Uncharacterized protein</fullName>
    </submittedName>
</protein>
<organism evidence="1 2">
    <name type="scientific">Candidatus Nitrosocosmicus oleophilus</name>
    <dbReference type="NCBI Taxonomy" id="1353260"/>
    <lineage>
        <taxon>Archaea</taxon>
        <taxon>Nitrososphaerota</taxon>
        <taxon>Nitrososphaeria</taxon>
        <taxon>Nitrososphaerales</taxon>
        <taxon>Nitrososphaeraceae</taxon>
        <taxon>Candidatus Nitrosocosmicus</taxon>
    </lineage>
</organism>
<accession>A0A654LZL8</accession>
<keyword evidence="2" id="KW-1185">Reference proteome</keyword>
<evidence type="ECO:0000313" key="1">
    <source>
        <dbReference type="EMBL" id="ALI36230.1"/>
    </source>
</evidence>
<gene>
    <name evidence="1" type="ORF">NMY3_02028</name>
</gene>
<dbReference type="GeneID" id="60422007"/>
<proteinExistence type="predicted"/>
<sequence length="96" mass="11855">MHPEDEAKTISEYDYGLHCLVIYSDLSMLRQFYSHYIPKQIKHKKKFIQIMPFYETEESVRQVLYEGYKRFNTDKIREGEVEEKKYCKFNKKRKFI</sequence>
<reference evidence="2" key="1">
    <citation type="submission" date="2015-10" db="EMBL/GenBank/DDBJ databases">
        <title>Niche specialization of a soil ammonia-oxidizing archaeon, Candidatus Nitrosocosmicus oleophilus.</title>
        <authorList>
            <person name="Jung M.-Y."/>
            <person name="Rhee S.-K."/>
        </authorList>
    </citation>
    <scope>NUCLEOTIDE SEQUENCE [LARGE SCALE GENOMIC DNA]</scope>
    <source>
        <strain evidence="2">MY3</strain>
    </source>
</reference>
<dbReference type="Proteomes" id="UP000058925">
    <property type="component" value="Chromosome"/>
</dbReference>
<name>A0A654LZL8_9ARCH</name>
<dbReference type="KEGG" id="taa:NMY3_02028"/>
<dbReference type="RefSeq" id="WP_196815539.1">
    <property type="nucleotide sequence ID" value="NZ_CP012850.1"/>
</dbReference>
<dbReference type="EMBL" id="CP012850">
    <property type="protein sequence ID" value="ALI36230.1"/>
    <property type="molecule type" value="Genomic_DNA"/>
</dbReference>